<dbReference type="EMBL" id="FUWS01000001">
    <property type="protein sequence ID" value="SJZ36448.1"/>
    <property type="molecule type" value="Genomic_DNA"/>
</dbReference>
<keyword evidence="4" id="KW-1185">Reference proteome</keyword>
<organism evidence="3 4">
    <name type="scientific">Marinactinospora thermotolerans DSM 45154</name>
    <dbReference type="NCBI Taxonomy" id="1122192"/>
    <lineage>
        <taxon>Bacteria</taxon>
        <taxon>Bacillati</taxon>
        <taxon>Actinomycetota</taxon>
        <taxon>Actinomycetes</taxon>
        <taxon>Streptosporangiales</taxon>
        <taxon>Nocardiopsidaceae</taxon>
        <taxon>Marinactinospora</taxon>
    </lineage>
</organism>
<dbReference type="PANTHER" id="PTHR10948">
    <property type="entry name" value="TRANSPOSASE"/>
    <property type="match status" value="1"/>
</dbReference>
<dbReference type="InterPro" id="IPR051917">
    <property type="entry name" value="Transposase-Integrase"/>
</dbReference>
<sequence length="510" mass="54866">MATGGSGAGHWEGDLIAGTGSRPAIGPWPSAPPVRDTGPPSGHSAAAVRDALVDTAKTLPTRLKRSPPWDQDPEMAAHTAFTLASAIPVFFRDPAGPWQRGSNENTNGLLRRSFLKGTDLSVHSRENLETVAAEPNSRPREALGRETSAERLAKLLDTQQPAAVLQRPRNSPTTGPSALFDGTGRAAGAAGPRFGHATAACADGLVRCVERAARGATAVPEWRGRPTMQASEVSRAVAAAMSIASSLGLAVDDAIVLHDSNRLTLRLLPCDVLARVALVAHQVARFEVELAQRLAESGCPVAALDPRVEPRVYERAGFVVTLWVYYPPVPSQGVSPADYADALERLHAGMRELDVPTPRFTDRVEQAQRLVADHERTPALSEPDRELLGGTLESLKRAIGERGGAEQPLHGEPHPGNVLTTGNGLLFIDLETCCRGPVEFDLAHAPEEVGRRYPGVDHDLLRACRILVPAMITTWRWDRDDRLPDGRRPRTEWLGRIRAALGPNSLDLHG</sequence>
<dbReference type="PANTHER" id="PTHR10948:SF23">
    <property type="entry name" value="TRANSPOSASE INSI FOR INSERTION SEQUENCE ELEMENT IS30A-RELATED"/>
    <property type="match status" value="1"/>
</dbReference>
<dbReference type="GO" id="GO:0004803">
    <property type="term" value="F:transposase activity"/>
    <property type="evidence" value="ECO:0007669"/>
    <property type="project" value="TreeGrafter"/>
</dbReference>
<feature type="region of interest" description="Disordered" evidence="1">
    <location>
        <begin position="157"/>
        <end position="176"/>
    </location>
</feature>
<protein>
    <submittedName>
        <fullName evidence="3">Transposase and inactivated derivatives, IS30 family</fullName>
    </submittedName>
</protein>
<dbReference type="InterPro" id="IPR053392">
    <property type="entry name" value="Transposase_IS30-like"/>
</dbReference>
<evidence type="ECO:0000256" key="1">
    <source>
        <dbReference type="SAM" id="MobiDB-lite"/>
    </source>
</evidence>
<dbReference type="Gene3D" id="3.90.1200.10">
    <property type="match status" value="1"/>
</dbReference>
<dbReference type="Pfam" id="PF01636">
    <property type="entry name" value="APH"/>
    <property type="match status" value="1"/>
</dbReference>
<evidence type="ECO:0000259" key="2">
    <source>
        <dbReference type="Pfam" id="PF01636"/>
    </source>
</evidence>
<dbReference type="NCBIfam" id="NF033563">
    <property type="entry name" value="transpos_IS30"/>
    <property type="match status" value="1"/>
</dbReference>
<dbReference type="InterPro" id="IPR011009">
    <property type="entry name" value="Kinase-like_dom_sf"/>
</dbReference>
<feature type="region of interest" description="Disordered" evidence="1">
    <location>
        <begin position="1"/>
        <end position="48"/>
    </location>
</feature>
<dbReference type="InterPro" id="IPR012337">
    <property type="entry name" value="RNaseH-like_sf"/>
</dbReference>
<evidence type="ECO:0000313" key="3">
    <source>
        <dbReference type="EMBL" id="SJZ36448.1"/>
    </source>
</evidence>
<dbReference type="GO" id="GO:0005829">
    <property type="term" value="C:cytosol"/>
    <property type="evidence" value="ECO:0007669"/>
    <property type="project" value="TreeGrafter"/>
</dbReference>
<dbReference type="SUPFAM" id="SSF56112">
    <property type="entry name" value="Protein kinase-like (PK-like)"/>
    <property type="match status" value="1"/>
</dbReference>
<dbReference type="InterPro" id="IPR002575">
    <property type="entry name" value="Aminoglycoside_PTrfase"/>
</dbReference>
<feature type="domain" description="Aminoglycoside phosphotransferase" evidence="2">
    <location>
        <begin position="280"/>
        <end position="446"/>
    </location>
</feature>
<dbReference type="Proteomes" id="UP000190637">
    <property type="component" value="Unassembled WGS sequence"/>
</dbReference>
<evidence type="ECO:0000313" key="4">
    <source>
        <dbReference type="Proteomes" id="UP000190637"/>
    </source>
</evidence>
<feature type="compositionally biased region" description="Gly residues" evidence="1">
    <location>
        <begin position="1"/>
        <end position="10"/>
    </location>
</feature>
<dbReference type="OrthoDB" id="115252at2"/>
<reference evidence="3 4" key="1">
    <citation type="submission" date="2017-02" db="EMBL/GenBank/DDBJ databases">
        <authorList>
            <person name="Peterson S.W."/>
        </authorList>
    </citation>
    <scope>NUCLEOTIDE SEQUENCE [LARGE SCALE GENOMIC DNA]</scope>
    <source>
        <strain evidence="3 4">DSM 45154</strain>
    </source>
</reference>
<dbReference type="SUPFAM" id="SSF53098">
    <property type="entry name" value="Ribonuclease H-like"/>
    <property type="match status" value="1"/>
</dbReference>
<dbReference type="STRING" id="1122192.SAMN02745673_00119"/>
<dbReference type="AlphaFoldDB" id="A0A1T4K238"/>
<gene>
    <name evidence="3" type="ORF">SAMN02745673_00119</name>
</gene>
<accession>A0A1T4K238</accession>
<proteinExistence type="predicted"/>
<dbReference type="GO" id="GO:0032196">
    <property type="term" value="P:transposition"/>
    <property type="evidence" value="ECO:0007669"/>
    <property type="project" value="TreeGrafter"/>
</dbReference>
<name>A0A1T4K238_9ACTN</name>